<feature type="transmembrane region" description="Helical" evidence="2">
    <location>
        <begin position="144"/>
        <end position="165"/>
    </location>
</feature>
<dbReference type="Pfam" id="PF01841">
    <property type="entry name" value="Transglut_core"/>
    <property type="match status" value="1"/>
</dbReference>
<sequence length="849" mass="89224">MRPMSPSSSRCDRRCRRRSRSYWSRCALRWCGCSRTPIGRSRGFAARPTSPTRGRASEEPGAGRGRTGAAPMHPDPARLPIGRRAALAGGTMLLMSAAITSLGPLISGSGWWWLCAFIAAGVLAAGLGARALGAPTALVPVAEVGVFLAQLTLVFGGSSGFLLVVPTFETFGQFGALLEGAGRTIQQQAPPAIAVPALLFALAVGTGVLTIVADLAVQVGRMPALAAVPALVPVTIPGFIVDDGAQPQNLLATAAAFLVLLRIDVRVRRRSRLEAGPEQDAPVVEGPRRVPIVSTLAATVGVAAVGLVAAVVLATATPSISQSELFGKSGAGSLFSRGVSPFIDLGRDLRRPAPVPAFHYTSPDADRPYFRLLTIDRFRGEVWGASLEGVDSENSVDMLPHPIGLSDEVETAERTIDVRVDTLSTNWLPAPYPTSRVENLRGSWYWERSSLAIRSVDTGTEGQSYRITRLDVDPTAEQLRDASGVVPELIETRNLGLSDGRPQVIRDTAAAVTAGAATKYDAAVAIQDWLRGDEFEYSTDAPVEQGYDGGGYDVVASFLEEKSGYCVHFAATMAVLAREIGIPSRISVGYTAGSSTDERIDGRTVVRVDSHDLHAWPELYFPGVGWVAFEPTPGRGVVPSYTRPDTANVGPVPTAAPAMPGAATGRPDLDPDRGLAAPGATAAADPADLTLRVIGAGVLVVALLLVPASARILQRANRRRRIRGGRSPAIAAWDEVLATSRDLGAGFAPALTPRAFAAELAARPAFAEDAGGALSVLRDAVERERYGPELARAAAPHPADQLIEALAEVRHALAADARPVDRVRATLLPASLLGAWSARVTIGRPASGA</sequence>
<keyword evidence="2" id="KW-0472">Membrane</keyword>
<dbReference type="SUPFAM" id="SSF54001">
    <property type="entry name" value="Cysteine proteinases"/>
    <property type="match status" value="1"/>
</dbReference>
<evidence type="ECO:0000313" key="4">
    <source>
        <dbReference type="EMBL" id="QEO15709.1"/>
    </source>
</evidence>
<dbReference type="InterPro" id="IPR052901">
    <property type="entry name" value="Bact_TGase-like"/>
</dbReference>
<accession>A0A5C1YKQ3</accession>
<feature type="region of interest" description="Disordered" evidence="1">
    <location>
        <begin position="644"/>
        <end position="666"/>
    </location>
</feature>
<feature type="region of interest" description="Disordered" evidence="1">
    <location>
        <begin position="42"/>
        <end position="75"/>
    </location>
</feature>
<feature type="transmembrane region" description="Helical" evidence="2">
    <location>
        <begin position="247"/>
        <end position="265"/>
    </location>
</feature>
<dbReference type="OrthoDB" id="9804023at2"/>
<feature type="transmembrane region" description="Helical" evidence="2">
    <location>
        <begin position="296"/>
        <end position="316"/>
    </location>
</feature>
<feature type="transmembrane region" description="Helical" evidence="2">
    <location>
        <begin position="111"/>
        <end position="132"/>
    </location>
</feature>
<feature type="transmembrane region" description="Helical" evidence="2">
    <location>
        <begin position="85"/>
        <end position="105"/>
    </location>
</feature>
<organism evidence="4 5">
    <name type="scientific">Agromyces intestinalis</name>
    <dbReference type="NCBI Taxonomy" id="2592652"/>
    <lineage>
        <taxon>Bacteria</taxon>
        <taxon>Bacillati</taxon>
        <taxon>Actinomycetota</taxon>
        <taxon>Actinomycetes</taxon>
        <taxon>Micrococcales</taxon>
        <taxon>Microbacteriaceae</taxon>
        <taxon>Agromyces</taxon>
    </lineage>
</organism>
<keyword evidence="2" id="KW-1133">Transmembrane helix</keyword>
<keyword evidence="2" id="KW-0812">Transmembrane</keyword>
<keyword evidence="5" id="KW-1185">Reference proteome</keyword>
<proteinExistence type="predicted"/>
<gene>
    <name evidence="4" type="ORF">FLP10_15725</name>
</gene>
<feature type="transmembrane region" description="Helical" evidence="2">
    <location>
        <begin position="193"/>
        <end position="217"/>
    </location>
</feature>
<dbReference type="Gene3D" id="3.10.620.30">
    <property type="match status" value="1"/>
</dbReference>
<dbReference type="InterPro" id="IPR038765">
    <property type="entry name" value="Papain-like_cys_pep_sf"/>
</dbReference>
<evidence type="ECO:0000256" key="1">
    <source>
        <dbReference type="SAM" id="MobiDB-lite"/>
    </source>
</evidence>
<protein>
    <recommendedName>
        <fullName evidence="3">Transglutaminase-like domain-containing protein</fullName>
    </recommendedName>
</protein>
<dbReference type="SMART" id="SM00460">
    <property type="entry name" value="TGc"/>
    <property type="match status" value="1"/>
</dbReference>
<feature type="transmembrane region" description="Helical" evidence="2">
    <location>
        <begin position="224"/>
        <end position="241"/>
    </location>
</feature>
<feature type="transmembrane region" description="Helical" evidence="2">
    <location>
        <begin position="693"/>
        <end position="713"/>
    </location>
</feature>
<dbReference type="InterPro" id="IPR002931">
    <property type="entry name" value="Transglutaminase-like"/>
</dbReference>
<evidence type="ECO:0000259" key="3">
    <source>
        <dbReference type="SMART" id="SM00460"/>
    </source>
</evidence>
<dbReference type="Pfam" id="PF11992">
    <property type="entry name" value="TgpA_N"/>
    <property type="match status" value="1"/>
</dbReference>
<reference evidence="4 5" key="1">
    <citation type="submission" date="2019-09" db="EMBL/GenBank/DDBJ databases">
        <title>Genome sequencing of strain KACC 19306.</title>
        <authorList>
            <person name="Heo J."/>
            <person name="Kim S.-J."/>
            <person name="Kim J.-S."/>
            <person name="Hong S.-B."/>
            <person name="Kwon S.-W."/>
        </authorList>
    </citation>
    <scope>NUCLEOTIDE SEQUENCE [LARGE SCALE GENOMIC DNA]</scope>
    <source>
        <strain evidence="4 5">KACC 19306</strain>
    </source>
</reference>
<name>A0A5C1YKQ3_9MICO</name>
<dbReference type="PANTHER" id="PTHR42736">
    <property type="entry name" value="PROTEIN-GLUTAMINE GAMMA-GLUTAMYLTRANSFERASE"/>
    <property type="match status" value="1"/>
</dbReference>
<feature type="compositionally biased region" description="Low complexity" evidence="1">
    <location>
        <begin position="649"/>
        <end position="666"/>
    </location>
</feature>
<dbReference type="PANTHER" id="PTHR42736:SF1">
    <property type="entry name" value="PROTEIN-GLUTAMINE GAMMA-GLUTAMYLTRANSFERASE"/>
    <property type="match status" value="1"/>
</dbReference>
<dbReference type="InterPro" id="IPR021878">
    <property type="entry name" value="TgpA_N"/>
</dbReference>
<dbReference type="KEGG" id="ail:FLP10_15725"/>
<dbReference type="Proteomes" id="UP000324678">
    <property type="component" value="Chromosome"/>
</dbReference>
<dbReference type="EMBL" id="CP043505">
    <property type="protein sequence ID" value="QEO15709.1"/>
    <property type="molecule type" value="Genomic_DNA"/>
</dbReference>
<evidence type="ECO:0000313" key="5">
    <source>
        <dbReference type="Proteomes" id="UP000324678"/>
    </source>
</evidence>
<dbReference type="AlphaFoldDB" id="A0A5C1YKQ3"/>
<feature type="domain" description="Transglutaminase-like" evidence="3">
    <location>
        <begin position="558"/>
        <end position="633"/>
    </location>
</feature>
<evidence type="ECO:0000256" key="2">
    <source>
        <dbReference type="SAM" id="Phobius"/>
    </source>
</evidence>